<keyword evidence="2" id="KW-0732">Signal</keyword>
<evidence type="ECO:0000313" key="4">
    <source>
        <dbReference type="EMBL" id="EGS17430.1"/>
    </source>
</evidence>
<organism evidence="5">
    <name type="scientific">Chaetomium thermophilum (strain DSM 1495 / CBS 144.50 / IMI 039719)</name>
    <name type="common">Thermochaetoides thermophila</name>
    <dbReference type="NCBI Taxonomy" id="759272"/>
    <lineage>
        <taxon>Eukaryota</taxon>
        <taxon>Fungi</taxon>
        <taxon>Dikarya</taxon>
        <taxon>Ascomycota</taxon>
        <taxon>Pezizomycotina</taxon>
        <taxon>Sordariomycetes</taxon>
        <taxon>Sordariomycetidae</taxon>
        <taxon>Sordariales</taxon>
        <taxon>Chaetomiaceae</taxon>
        <taxon>Thermochaetoides</taxon>
    </lineage>
</organism>
<dbReference type="PANTHER" id="PTHR24148:SF82">
    <property type="entry name" value="HETEROKARYON INCOMPATIBILITY DOMAIN-CONTAINING PROTEIN"/>
    <property type="match status" value="1"/>
</dbReference>
<evidence type="ECO:0000313" key="5">
    <source>
        <dbReference type="Proteomes" id="UP000008066"/>
    </source>
</evidence>
<name>G0SGU1_CHATD</name>
<evidence type="ECO:0000256" key="1">
    <source>
        <dbReference type="SAM" id="MobiDB-lite"/>
    </source>
</evidence>
<feature type="signal peptide" evidence="2">
    <location>
        <begin position="1"/>
        <end position="23"/>
    </location>
</feature>
<protein>
    <recommendedName>
        <fullName evidence="3">Heterokaryon incompatibility domain-containing protein</fullName>
    </recommendedName>
</protein>
<dbReference type="EMBL" id="GL988047">
    <property type="protein sequence ID" value="EGS17430.1"/>
    <property type="molecule type" value="Genomic_DNA"/>
</dbReference>
<evidence type="ECO:0000259" key="3">
    <source>
        <dbReference type="Pfam" id="PF06985"/>
    </source>
</evidence>
<dbReference type="KEGG" id="cthr:CTHT_0067560"/>
<dbReference type="OrthoDB" id="5571888at2759"/>
<dbReference type="AlphaFoldDB" id="G0SGU1"/>
<feature type="region of interest" description="Disordered" evidence="1">
    <location>
        <begin position="21"/>
        <end position="48"/>
    </location>
</feature>
<reference evidence="4 5" key="1">
    <citation type="journal article" date="2011" name="Cell">
        <title>Insight into structure and assembly of the nuclear pore complex by utilizing the genome of a eukaryotic thermophile.</title>
        <authorList>
            <person name="Amlacher S."/>
            <person name="Sarges P."/>
            <person name="Flemming D."/>
            <person name="van Noort V."/>
            <person name="Kunze R."/>
            <person name="Devos D.P."/>
            <person name="Arumugam M."/>
            <person name="Bork P."/>
            <person name="Hurt E."/>
        </authorList>
    </citation>
    <scope>NUCLEOTIDE SEQUENCE [LARGE SCALE GENOMIC DNA]</scope>
    <source>
        <strain evidence="5">DSM 1495 / CBS 144.50 / IMI 039719</strain>
    </source>
</reference>
<feature type="chain" id="PRO_5003409154" description="Heterokaryon incompatibility domain-containing protein" evidence="2">
    <location>
        <begin position="24"/>
        <end position="154"/>
    </location>
</feature>
<keyword evidence="5" id="KW-1185">Reference proteome</keyword>
<dbReference type="HOGENOM" id="CLU_1704015_0_0_1"/>
<dbReference type="Proteomes" id="UP000008066">
    <property type="component" value="Unassembled WGS sequence"/>
</dbReference>
<dbReference type="GeneID" id="18260794"/>
<dbReference type="Pfam" id="PF06985">
    <property type="entry name" value="HET"/>
    <property type="match status" value="1"/>
</dbReference>
<dbReference type="InterPro" id="IPR052895">
    <property type="entry name" value="HetReg/Transcr_Mod"/>
</dbReference>
<evidence type="ECO:0000256" key="2">
    <source>
        <dbReference type="SAM" id="SignalP"/>
    </source>
</evidence>
<gene>
    <name evidence="4" type="ORF">CTHT_0067560</name>
</gene>
<dbReference type="RefSeq" id="XP_006697048.1">
    <property type="nucleotide sequence ID" value="XM_006696985.1"/>
</dbReference>
<proteinExistence type="predicted"/>
<dbReference type="InterPro" id="IPR010730">
    <property type="entry name" value="HET"/>
</dbReference>
<sequence>MVRVSIYALISVISFAAFGAGSGRKEGSDTWQPVGGYPRSNGNDSNSNSSTSSELIGILLWIDTLSINQADMSERNSQVLLMGEVYRNATSVLSWLGEHPLLSRALKCPASKIDSRTRNDLREKLGREWLESTKKMWQDDKNLESIVKFVEEEY</sequence>
<dbReference type="PANTHER" id="PTHR24148">
    <property type="entry name" value="ANKYRIN REPEAT DOMAIN-CONTAINING PROTEIN 39 HOMOLOG-RELATED"/>
    <property type="match status" value="1"/>
</dbReference>
<feature type="domain" description="Heterokaryon incompatibility" evidence="3">
    <location>
        <begin position="59"/>
        <end position="123"/>
    </location>
</feature>
<accession>G0SGU1</accession>